<feature type="transmembrane region" description="Helical" evidence="6">
    <location>
        <begin position="131"/>
        <end position="149"/>
    </location>
</feature>
<sequence length="200" mass="21666">MSFSEVPFFYVSGPLIRTIGPRNVVALSQIGYIVRLIYYSKTSSVTNPLTGLRHLQVLSDPWWVLPAELFHGLTFAAMWSATTDYAHGIAPAHLRTTMQASVGGLKRGLGYGLGAIVGGVSYANLGPRRCFLATAALPALSLLFLVILPRINIVGGLRKQGAGKEGLEHWEATDCHEAGKICASGEFEHKNMDGVEIRQE</sequence>
<evidence type="ECO:0000256" key="6">
    <source>
        <dbReference type="SAM" id="Phobius"/>
    </source>
</evidence>
<dbReference type="eggNOG" id="KOG3762">
    <property type="taxonomic scope" value="Eukaryota"/>
</dbReference>
<dbReference type="PANTHER" id="PTHR16172:SF41">
    <property type="entry name" value="MAJOR FACILITATOR SUPERFAMILY DOMAIN-CONTAINING PROTEIN 6-LIKE"/>
    <property type="match status" value="1"/>
</dbReference>
<evidence type="ECO:0000313" key="9">
    <source>
        <dbReference type="Proteomes" id="UP000002630"/>
    </source>
</evidence>
<dbReference type="Pfam" id="PF12832">
    <property type="entry name" value="MFS_1_like"/>
    <property type="match status" value="1"/>
</dbReference>
<dbReference type="PANTHER" id="PTHR16172">
    <property type="entry name" value="MAJOR FACILITATOR SUPERFAMILY DOMAIN-CONTAINING PROTEIN 6-LIKE"/>
    <property type="match status" value="1"/>
</dbReference>
<organism evidence="8 9">
    <name type="scientific">Ectocarpus siliculosus</name>
    <name type="common">Brown alga</name>
    <name type="synonym">Conferva siliculosa</name>
    <dbReference type="NCBI Taxonomy" id="2880"/>
    <lineage>
        <taxon>Eukaryota</taxon>
        <taxon>Sar</taxon>
        <taxon>Stramenopiles</taxon>
        <taxon>Ochrophyta</taxon>
        <taxon>PX clade</taxon>
        <taxon>Phaeophyceae</taxon>
        <taxon>Ectocarpales</taxon>
        <taxon>Ectocarpaceae</taxon>
        <taxon>Ectocarpus</taxon>
    </lineage>
</organism>
<evidence type="ECO:0000256" key="4">
    <source>
        <dbReference type="ARBA" id="ARBA00022989"/>
    </source>
</evidence>
<dbReference type="GO" id="GO:0016020">
    <property type="term" value="C:membrane"/>
    <property type="evidence" value="ECO:0007669"/>
    <property type="project" value="UniProtKB-SubCell"/>
</dbReference>
<dbReference type="InterPro" id="IPR051717">
    <property type="entry name" value="MFS_MFSD6"/>
</dbReference>
<dbReference type="Proteomes" id="UP000002630">
    <property type="component" value="Unassembled WGS sequence"/>
</dbReference>
<dbReference type="SUPFAM" id="SSF103473">
    <property type="entry name" value="MFS general substrate transporter"/>
    <property type="match status" value="1"/>
</dbReference>
<name>D7G0X9_ECTSI</name>
<comment type="similarity">
    <text evidence="2">Belongs to the major facilitator superfamily. MFSD6 family.</text>
</comment>
<dbReference type="InParanoid" id="D7G0X9"/>
<protein>
    <recommendedName>
        <fullName evidence="7">Major facilitator superfamily associated domain-containing protein</fullName>
    </recommendedName>
</protein>
<dbReference type="Gene3D" id="1.20.1250.20">
    <property type="entry name" value="MFS general substrate transporter like domains"/>
    <property type="match status" value="1"/>
</dbReference>
<feature type="domain" description="Major facilitator superfamily associated" evidence="7">
    <location>
        <begin position="3"/>
        <end position="132"/>
    </location>
</feature>
<gene>
    <name evidence="8" type="ORF">Esi_0042_0072</name>
</gene>
<dbReference type="EMBL" id="FN649760">
    <property type="protein sequence ID" value="CBJ26723.1"/>
    <property type="molecule type" value="Genomic_DNA"/>
</dbReference>
<evidence type="ECO:0000256" key="2">
    <source>
        <dbReference type="ARBA" id="ARBA00005241"/>
    </source>
</evidence>
<evidence type="ECO:0000313" key="8">
    <source>
        <dbReference type="EMBL" id="CBJ26723.1"/>
    </source>
</evidence>
<evidence type="ECO:0000259" key="7">
    <source>
        <dbReference type="Pfam" id="PF12832"/>
    </source>
</evidence>
<comment type="subcellular location">
    <subcellularLocation>
        <location evidence="1">Membrane</location>
        <topology evidence="1">Multi-pass membrane protein</topology>
    </subcellularLocation>
</comment>
<keyword evidence="5 6" id="KW-0472">Membrane</keyword>
<reference evidence="8 9" key="1">
    <citation type="journal article" date="2010" name="Nature">
        <title>The Ectocarpus genome and the independent evolution of multicellularity in brown algae.</title>
        <authorList>
            <person name="Cock J.M."/>
            <person name="Sterck L."/>
            <person name="Rouze P."/>
            <person name="Scornet D."/>
            <person name="Allen A.E."/>
            <person name="Amoutzias G."/>
            <person name="Anthouard V."/>
            <person name="Artiguenave F."/>
            <person name="Aury J.M."/>
            <person name="Badger J.H."/>
            <person name="Beszteri B."/>
            <person name="Billiau K."/>
            <person name="Bonnet E."/>
            <person name="Bothwell J.H."/>
            <person name="Bowler C."/>
            <person name="Boyen C."/>
            <person name="Brownlee C."/>
            <person name="Carrano C.J."/>
            <person name="Charrier B."/>
            <person name="Cho G.Y."/>
            <person name="Coelho S.M."/>
            <person name="Collen J."/>
            <person name="Corre E."/>
            <person name="Da Silva C."/>
            <person name="Delage L."/>
            <person name="Delaroque N."/>
            <person name="Dittami S.M."/>
            <person name="Doulbeau S."/>
            <person name="Elias M."/>
            <person name="Farnham G."/>
            <person name="Gachon C.M."/>
            <person name="Gschloessl B."/>
            <person name="Heesch S."/>
            <person name="Jabbari K."/>
            <person name="Jubin C."/>
            <person name="Kawai H."/>
            <person name="Kimura K."/>
            <person name="Kloareg B."/>
            <person name="Kupper F.C."/>
            <person name="Lang D."/>
            <person name="Le Bail A."/>
            <person name="Leblanc C."/>
            <person name="Lerouge P."/>
            <person name="Lohr M."/>
            <person name="Lopez P.J."/>
            <person name="Martens C."/>
            <person name="Maumus F."/>
            <person name="Michel G."/>
            <person name="Miranda-Saavedra D."/>
            <person name="Morales J."/>
            <person name="Moreau H."/>
            <person name="Motomura T."/>
            <person name="Nagasato C."/>
            <person name="Napoli C.A."/>
            <person name="Nelson D.R."/>
            <person name="Nyvall-Collen P."/>
            <person name="Peters A.F."/>
            <person name="Pommier C."/>
            <person name="Potin P."/>
            <person name="Poulain J."/>
            <person name="Quesneville H."/>
            <person name="Read B."/>
            <person name="Rensing S.A."/>
            <person name="Ritter A."/>
            <person name="Rousvoal S."/>
            <person name="Samanta M."/>
            <person name="Samson G."/>
            <person name="Schroeder D.C."/>
            <person name="Segurens B."/>
            <person name="Strittmatter M."/>
            <person name="Tonon T."/>
            <person name="Tregear J.W."/>
            <person name="Valentin K."/>
            <person name="von Dassow P."/>
            <person name="Yamagishi T."/>
            <person name="Van de Peer Y."/>
            <person name="Wincker P."/>
        </authorList>
    </citation>
    <scope>NUCLEOTIDE SEQUENCE [LARGE SCALE GENOMIC DNA]</scope>
    <source>
        <strain evidence="9">Ec32 / CCAP1310/4</strain>
    </source>
</reference>
<accession>D7G0X9</accession>
<proteinExistence type="inferred from homology"/>
<evidence type="ECO:0000256" key="5">
    <source>
        <dbReference type="ARBA" id="ARBA00023136"/>
    </source>
</evidence>
<dbReference type="OrthoDB" id="515887at2759"/>
<keyword evidence="3 6" id="KW-0812">Transmembrane</keyword>
<dbReference type="InterPro" id="IPR024989">
    <property type="entry name" value="MFS_assoc_dom"/>
</dbReference>
<keyword evidence="9" id="KW-1185">Reference proteome</keyword>
<evidence type="ECO:0000256" key="1">
    <source>
        <dbReference type="ARBA" id="ARBA00004141"/>
    </source>
</evidence>
<dbReference type="AlphaFoldDB" id="D7G0X9"/>
<evidence type="ECO:0000256" key="3">
    <source>
        <dbReference type="ARBA" id="ARBA00022692"/>
    </source>
</evidence>
<keyword evidence="4 6" id="KW-1133">Transmembrane helix</keyword>
<dbReference type="InterPro" id="IPR036259">
    <property type="entry name" value="MFS_trans_sf"/>
</dbReference>